<organism evidence="1">
    <name type="scientific">Tanacetum cinerariifolium</name>
    <name type="common">Dalmatian daisy</name>
    <name type="synonym">Chrysanthemum cinerariifolium</name>
    <dbReference type="NCBI Taxonomy" id="118510"/>
    <lineage>
        <taxon>Eukaryota</taxon>
        <taxon>Viridiplantae</taxon>
        <taxon>Streptophyta</taxon>
        <taxon>Embryophyta</taxon>
        <taxon>Tracheophyta</taxon>
        <taxon>Spermatophyta</taxon>
        <taxon>Magnoliopsida</taxon>
        <taxon>eudicotyledons</taxon>
        <taxon>Gunneridae</taxon>
        <taxon>Pentapetalae</taxon>
        <taxon>asterids</taxon>
        <taxon>campanulids</taxon>
        <taxon>Asterales</taxon>
        <taxon>Asteraceae</taxon>
        <taxon>Asteroideae</taxon>
        <taxon>Anthemideae</taxon>
        <taxon>Anthemidinae</taxon>
        <taxon>Tanacetum</taxon>
    </lineage>
</organism>
<feature type="non-terminal residue" evidence="1">
    <location>
        <position position="72"/>
    </location>
</feature>
<dbReference type="EMBL" id="BKCJ010008038">
    <property type="protein sequence ID" value="GEU80237.1"/>
    <property type="molecule type" value="Genomic_DNA"/>
</dbReference>
<evidence type="ECO:0000313" key="1">
    <source>
        <dbReference type="EMBL" id="GEU80237.1"/>
    </source>
</evidence>
<reference evidence="1" key="1">
    <citation type="journal article" date="2019" name="Sci. Rep.">
        <title>Draft genome of Tanacetum cinerariifolium, the natural source of mosquito coil.</title>
        <authorList>
            <person name="Yamashiro T."/>
            <person name="Shiraishi A."/>
            <person name="Satake H."/>
            <person name="Nakayama K."/>
        </authorList>
    </citation>
    <scope>NUCLEOTIDE SEQUENCE</scope>
</reference>
<sequence length="72" mass="7900">MTTNLKQFQATPPPAFVKAVEEICVTCDGAHPYYQCLAAGGNTFPELRDNIQGYVSAATVNYNQGNFVYRPP</sequence>
<protein>
    <recommendedName>
        <fullName evidence="2">Reverse transcriptase domain-containing protein</fullName>
    </recommendedName>
</protein>
<comment type="caution">
    <text evidence="1">The sequence shown here is derived from an EMBL/GenBank/DDBJ whole genome shotgun (WGS) entry which is preliminary data.</text>
</comment>
<proteinExistence type="predicted"/>
<evidence type="ECO:0008006" key="2">
    <source>
        <dbReference type="Google" id="ProtNLM"/>
    </source>
</evidence>
<accession>A0A6L2N461</accession>
<dbReference type="AlphaFoldDB" id="A0A6L2N461"/>
<gene>
    <name evidence="1" type="ORF">Tci_052215</name>
</gene>
<name>A0A6L2N461_TANCI</name>